<feature type="non-terminal residue" evidence="7">
    <location>
        <position position="1"/>
    </location>
</feature>
<evidence type="ECO:0000256" key="1">
    <source>
        <dbReference type="ARBA" id="ARBA00004370"/>
    </source>
</evidence>
<evidence type="ECO:0000259" key="6">
    <source>
        <dbReference type="PROSITE" id="PS50262"/>
    </source>
</evidence>
<feature type="transmembrane region" description="Helical" evidence="5">
    <location>
        <begin position="87"/>
        <end position="105"/>
    </location>
</feature>
<name>A0AA36GB94_9BILA</name>
<dbReference type="PANTHER" id="PTHR24224">
    <property type="entry name" value="CARDIOACCELERATORY PEPTIDE RECEPTOR-RELATED"/>
    <property type="match status" value="1"/>
</dbReference>
<keyword evidence="2 5" id="KW-0812">Transmembrane</keyword>
<dbReference type="PANTHER" id="PTHR24224:SF36">
    <property type="entry name" value="NEMATOCIN RECEPTOR 2"/>
    <property type="match status" value="1"/>
</dbReference>
<feature type="transmembrane region" description="Helical" evidence="5">
    <location>
        <begin position="167"/>
        <end position="193"/>
    </location>
</feature>
<feature type="transmembrane region" description="Helical" evidence="5">
    <location>
        <begin position="6"/>
        <end position="31"/>
    </location>
</feature>
<dbReference type="Pfam" id="PF00001">
    <property type="entry name" value="7tm_1"/>
    <property type="match status" value="1"/>
</dbReference>
<evidence type="ECO:0000256" key="4">
    <source>
        <dbReference type="ARBA" id="ARBA00023136"/>
    </source>
</evidence>
<protein>
    <recommendedName>
        <fullName evidence="6">G-protein coupled receptors family 1 profile domain-containing protein</fullName>
    </recommendedName>
</protein>
<evidence type="ECO:0000256" key="2">
    <source>
        <dbReference type="ARBA" id="ARBA00022692"/>
    </source>
</evidence>
<dbReference type="PRINTS" id="PR00237">
    <property type="entry name" value="GPCRRHODOPSN"/>
</dbReference>
<keyword evidence="3 5" id="KW-1133">Transmembrane helix</keyword>
<dbReference type="PROSITE" id="PS50262">
    <property type="entry name" value="G_PROTEIN_RECEP_F1_2"/>
    <property type="match status" value="1"/>
</dbReference>
<feature type="transmembrane region" description="Helical" evidence="5">
    <location>
        <begin position="288"/>
        <end position="310"/>
    </location>
</feature>
<evidence type="ECO:0000256" key="3">
    <source>
        <dbReference type="ARBA" id="ARBA00022989"/>
    </source>
</evidence>
<evidence type="ECO:0000313" key="8">
    <source>
        <dbReference type="Proteomes" id="UP001177023"/>
    </source>
</evidence>
<dbReference type="GO" id="GO:0004930">
    <property type="term" value="F:G protein-coupled receptor activity"/>
    <property type="evidence" value="ECO:0007669"/>
    <property type="project" value="InterPro"/>
</dbReference>
<feature type="transmembrane region" description="Helical" evidence="5">
    <location>
        <begin position="255"/>
        <end position="276"/>
    </location>
</feature>
<keyword evidence="4 5" id="KW-0472">Membrane</keyword>
<gene>
    <name evidence="7" type="ORF">MSPICULIGERA_LOCUS17445</name>
</gene>
<feature type="domain" description="G-protein coupled receptors family 1 profile" evidence="6">
    <location>
        <begin position="22"/>
        <end position="307"/>
    </location>
</feature>
<comment type="subcellular location">
    <subcellularLocation>
        <location evidence="1">Membrane</location>
    </subcellularLocation>
</comment>
<organism evidence="7 8">
    <name type="scientific">Mesorhabditis spiculigera</name>
    <dbReference type="NCBI Taxonomy" id="96644"/>
    <lineage>
        <taxon>Eukaryota</taxon>
        <taxon>Metazoa</taxon>
        <taxon>Ecdysozoa</taxon>
        <taxon>Nematoda</taxon>
        <taxon>Chromadorea</taxon>
        <taxon>Rhabditida</taxon>
        <taxon>Rhabditina</taxon>
        <taxon>Rhabditomorpha</taxon>
        <taxon>Rhabditoidea</taxon>
        <taxon>Rhabditidae</taxon>
        <taxon>Mesorhabditinae</taxon>
        <taxon>Mesorhabditis</taxon>
    </lineage>
</organism>
<dbReference type="SUPFAM" id="SSF81321">
    <property type="entry name" value="Family A G protein-coupled receptor-like"/>
    <property type="match status" value="1"/>
</dbReference>
<comment type="caution">
    <text evidence="7">The sequence shown here is derived from an EMBL/GenBank/DDBJ whole genome shotgun (WGS) entry which is preliminary data.</text>
</comment>
<feature type="transmembrane region" description="Helical" evidence="5">
    <location>
        <begin position="125"/>
        <end position="147"/>
    </location>
</feature>
<reference evidence="7" key="1">
    <citation type="submission" date="2023-06" db="EMBL/GenBank/DDBJ databases">
        <authorList>
            <person name="Delattre M."/>
        </authorList>
    </citation>
    <scope>NUCLEOTIDE SEQUENCE</scope>
    <source>
        <strain evidence="7">AF72</strain>
    </source>
</reference>
<dbReference type="Proteomes" id="UP001177023">
    <property type="component" value="Unassembled WGS sequence"/>
</dbReference>
<dbReference type="InterPro" id="IPR017452">
    <property type="entry name" value="GPCR_Rhodpsn_7TM"/>
</dbReference>
<evidence type="ECO:0000256" key="5">
    <source>
        <dbReference type="SAM" id="Phobius"/>
    </source>
</evidence>
<dbReference type="EMBL" id="CATQJA010002655">
    <property type="protein sequence ID" value="CAJ0579215.1"/>
    <property type="molecule type" value="Genomic_DNA"/>
</dbReference>
<dbReference type="InterPro" id="IPR000276">
    <property type="entry name" value="GPCR_Rhodpsn"/>
</dbReference>
<proteinExistence type="predicted"/>
<evidence type="ECO:0000313" key="7">
    <source>
        <dbReference type="EMBL" id="CAJ0579215.1"/>
    </source>
</evidence>
<dbReference type="InterPro" id="IPR052665">
    <property type="entry name" value="Neuropeptide-GPCR"/>
</dbReference>
<feature type="transmembrane region" description="Helical" evidence="5">
    <location>
        <begin position="52"/>
        <end position="75"/>
    </location>
</feature>
<dbReference type="AlphaFoldDB" id="A0AA36GB94"/>
<dbReference type="Gene3D" id="1.20.1070.10">
    <property type="entry name" value="Rhodopsin 7-helix transmembrane proteins"/>
    <property type="match status" value="1"/>
</dbReference>
<sequence length="442" mass="50030">MHSTVFFIVVHMTITMCLAVGGNLFMIFVIWRGNRAARRRISPVQFLLLHTCAADLLFALCCLGTEILLMLIYPFQGSAWLCKAIRYTQMVPLYASPFLLVAISADRYQAICRPLAHYRRNRYKIPTYLAICAWALALICSIPQVFIWGKFGKNQQCATFYGHGTSIIKSVYVVAFNTIAWLLPSIMAGWFYYKVCKAVWMSYNSRPQLDLTTARTSQCDSTETENYVTRLRKKSCGIRRQTSEFDRKRMQTVRLTLTIIACNFFLWAPFCVVNVLQANAPSLLSPSLMVYVVVLGNLNSCVNPWIYILFNRSHVHRAFCGASKSADKPRAKPIIFTTGLQQKTARDLSYSQRSTTYSSCSRMGTTNGISELSDAVVSNTHKNSCTTTTRVSATTETSALVIVPQEKRKSRRSRKNIKRARSICVTKDEKRALLEKQNPPPS</sequence>
<keyword evidence="8" id="KW-1185">Reference proteome</keyword>
<dbReference type="GO" id="GO:0016020">
    <property type="term" value="C:membrane"/>
    <property type="evidence" value="ECO:0007669"/>
    <property type="project" value="UniProtKB-SubCell"/>
</dbReference>
<accession>A0AA36GB94</accession>